<feature type="region of interest" description="Disordered" evidence="1">
    <location>
        <begin position="182"/>
        <end position="203"/>
    </location>
</feature>
<dbReference type="Proteomes" id="UP000190797">
    <property type="component" value="Chromosome"/>
</dbReference>
<organism evidence="2 3">
    <name type="scientific">[Actinomadura] parvosata subsp. kistnae</name>
    <dbReference type="NCBI Taxonomy" id="1909395"/>
    <lineage>
        <taxon>Bacteria</taxon>
        <taxon>Bacillati</taxon>
        <taxon>Actinomycetota</taxon>
        <taxon>Actinomycetes</taxon>
        <taxon>Streptosporangiales</taxon>
        <taxon>Streptosporangiaceae</taxon>
        <taxon>Nonomuraea</taxon>
    </lineage>
</organism>
<gene>
    <name evidence="2" type="ORF">BKM31_09350</name>
</gene>
<dbReference type="EMBL" id="CP017717">
    <property type="protein sequence ID" value="AQZ70260.1"/>
    <property type="molecule type" value="Genomic_DNA"/>
</dbReference>
<accession>A0A1V0AJ64</accession>
<reference evidence="3" key="1">
    <citation type="journal article" date="2017" name="Med. Chem. Commun.">
        <title>Nonomuraea sp. ATCC 55076 harbours the largest actinomycete chromosome to date and the kistamicin biosynthetic gene cluster.</title>
        <authorList>
            <person name="Nazari B."/>
            <person name="Forneris C.C."/>
            <person name="Gibson M.I."/>
            <person name="Moon K."/>
            <person name="Schramma K.R."/>
            <person name="Seyedsayamdost M.R."/>
        </authorList>
    </citation>
    <scope>NUCLEOTIDE SEQUENCE [LARGE SCALE GENOMIC DNA]</scope>
    <source>
        <strain evidence="3">ATCC 55076</strain>
    </source>
</reference>
<dbReference type="NCBIfam" id="NF038070">
    <property type="entry name" value="LmbU_fam_TF"/>
    <property type="match status" value="1"/>
</dbReference>
<evidence type="ECO:0000313" key="2">
    <source>
        <dbReference type="EMBL" id="AQZ70260.1"/>
    </source>
</evidence>
<evidence type="ECO:0008006" key="4">
    <source>
        <dbReference type="Google" id="ProtNLM"/>
    </source>
</evidence>
<keyword evidence="3" id="KW-1185">Reference proteome</keyword>
<dbReference type="AlphaFoldDB" id="A0A1V0AJ64"/>
<proteinExistence type="predicted"/>
<name>A0A1V0AJ64_9ACTN</name>
<evidence type="ECO:0000313" key="3">
    <source>
        <dbReference type="Proteomes" id="UP000190797"/>
    </source>
</evidence>
<evidence type="ECO:0000256" key="1">
    <source>
        <dbReference type="SAM" id="MobiDB-lite"/>
    </source>
</evidence>
<protein>
    <recommendedName>
        <fullName evidence="4">Antibiotic biosynthesis protein</fullName>
    </recommendedName>
</protein>
<dbReference type="KEGG" id="noa:BKM31_09350"/>
<dbReference type="InterPro" id="IPR049735">
    <property type="entry name" value="NovE/LmbU-like"/>
</dbReference>
<sequence length="203" mass="22654">MGSDTVPGRLSLRLPENTQLSTWSQIGQRILLIGNSTAWWLGDWLIFGQDKFPKRYQRAIQETSLDYQTLRNYAWVARRFPVSRRRDTVSFQHHAAVAALPEAEQDLWLDRATAFGWSLRELRKQLRAARAGSAAAADNVEATLRLKVSQEKVKTWQAAAAAVHQDVLEWMVAVMDRAAGDAIDPPDSAAPGNEYPPVGAAED</sequence>
<dbReference type="STRING" id="1909395.BKM31_09350"/>